<keyword evidence="1 2" id="KW-0694">RNA-binding</keyword>
<organism evidence="5 6">
    <name type="scientific">Eucalyptus globulus</name>
    <name type="common">Tasmanian blue gum</name>
    <dbReference type="NCBI Taxonomy" id="34317"/>
    <lineage>
        <taxon>Eukaryota</taxon>
        <taxon>Viridiplantae</taxon>
        <taxon>Streptophyta</taxon>
        <taxon>Embryophyta</taxon>
        <taxon>Tracheophyta</taxon>
        <taxon>Spermatophyta</taxon>
        <taxon>Magnoliopsida</taxon>
        <taxon>eudicotyledons</taxon>
        <taxon>Gunneridae</taxon>
        <taxon>Pentapetalae</taxon>
        <taxon>rosids</taxon>
        <taxon>malvids</taxon>
        <taxon>Myrtales</taxon>
        <taxon>Myrtaceae</taxon>
        <taxon>Myrtoideae</taxon>
        <taxon>Eucalypteae</taxon>
        <taxon>Eucalyptus</taxon>
    </lineage>
</organism>
<reference evidence="5 6" key="1">
    <citation type="submission" date="2024-11" db="EMBL/GenBank/DDBJ databases">
        <title>Chromosome-level genome assembly of Eucalyptus globulus Labill. provides insights into its genome evolution.</title>
        <authorList>
            <person name="Li X."/>
        </authorList>
    </citation>
    <scope>NUCLEOTIDE SEQUENCE [LARGE SCALE GENOMIC DNA]</scope>
    <source>
        <strain evidence="5">CL2024</strain>
        <tissue evidence="5">Fresh tender leaves</tissue>
    </source>
</reference>
<evidence type="ECO:0000256" key="3">
    <source>
        <dbReference type="SAM" id="MobiDB-lite"/>
    </source>
</evidence>
<dbReference type="EMBL" id="JBJKBG010000004">
    <property type="protein sequence ID" value="KAL3743422.1"/>
    <property type="molecule type" value="Genomic_DNA"/>
</dbReference>
<comment type="caution">
    <text evidence="5">The sequence shown here is derived from an EMBL/GenBank/DDBJ whole genome shotgun (WGS) entry which is preliminary data.</text>
</comment>
<proteinExistence type="predicted"/>
<feature type="domain" description="RRM" evidence="4">
    <location>
        <begin position="207"/>
        <end position="285"/>
    </location>
</feature>
<dbReference type="Pfam" id="PF00076">
    <property type="entry name" value="RRM_1"/>
    <property type="match status" value="2"/>
</dbReference>
<dbReference type="PROSITE" id="PS50102">
    <property type="entry name" value="RRM"/>
    <property type="match status" value="2"/>
</dbReference>
<dbReference type="FunFam" id="3.30.70.330:FF:000549">
    <property type="entry name" value="Plastid-specific 30S ribosomal protein 2"/>
    <property type="match status" value="1"/>
</dbReference>
<protein>
    <recommendedName>
        <fullName evidence="4">RRM domain-containing protein</fullName>
    </recommendedName>
</protein>
<dbReference type="AlphaFoldDB" id="A0ABD3L0S5"/>
<evidence type="ECO:0000256" key="1">
    <source>
        <dbReference type="ARBA" id="ARBA00022884"/>
    </source>
</evidence>
<dbReference type="InterPro" id="IPR050502">
    <property type="entry name" value="Euk_RNA-bind_prot"/>
</dbReference>
<keyword evidence="6" id="KW-1185">Reference proteome</keyword>
<sequence>MATLETALSIFSGRSSSSSSSSSPLHSRSPARAKPPPGSLKLRFSPATPPPRPSSSLRGRLLLRLLLRVPRDERAGKPCLGPCFAVQEMAAESEAEAEADEETQEQNIKKKLYVVNLPWSLSVQDIKNLFGQCGTAKDVEIIKQKDGRSRGYAFVTMSSGEEAQAVVEKFDSFEVSGRIIRVEFAKRFRRPPPPPPPNVPPAKETRHKLYVSNLAWKARSTHLRELFSENFNPVSSRVVFESPSGRSAGYGFVSFATREEAEAAISALDGKELMGRPLRLKFSERNPAESESGNEGEGTSEGQPDNS</sequence>
<dbReference type="SUPFAM" id="SSF54928">
    <property type="entry name" value="RNA-binding domain, RBD"/>
    <property type="match status" value="2"/>
</dbReference>
<dbReference type="InterPro" id="IPR035979">
    <property type="entry name" value="RBD_domain_sf"/>
</dbReference>
<evidence type="ECO:0000256" key="2">
    <source>
        <dbReference type="PROSITE-ProRule" id="PRU00176"/>
    </source>
</evidence>
<dbReference type="InterPro" id="IPR000504">
    <property type="entry name" value="RRM_dom"/>
</dbReference>
<evidence type="ECO:0000313" key="5">
    <source>
        <dbReference type="EMBL" id="KAL3743422.1"/>
    </source>
</evidence>
<dbReference type="Gene3D" id="3.30.70.330">
    <property type="match status" value="2"/>
</dbReference>
<evidence type="ECO:0000313" key="6">
    <source>
        <dbReference type="Proteomes" id="UP001634007"/>
    </source>
</evidence>
<dbReference type="Proteomes" id="UP001634007">
    <property type="component" value="Unassembled WGS sequence"/>
</dbReference>
<name>A0ABD3L0S5_EUCGL</name>
<dbReference type="PANTHER" id="PTHR48025:SF6">
    <property type="entry name" value="RRM DOMAIN-CONTAINING PROTEIN"/>
    <property type="match status" value="1"/>
</dbReference>
<dbReference type="PANTHER" id="PTHR48025">
    <property type="entry name" value="OS02G0815200 PROTEIN"/>
    <property type="match status" value="1"/>
</dbReference>
<dbReference type="InterPro" id="IPR012677">
    <property type="entry name" value="Nucleotide-bd_a/b_plait_sf"/>
</dbReference>
<gene>
    <name evidence="5" type="ORF">ACJRO7_018681</name>
</gene>
<evidence type="ECO:0000259" key="4">
    <source>
        <dbReference type="PROSITE" id="PS50102"/>
    </source>
</evidence>
<dbReference type="SMART" id="SM00360">
    <property type="entry name" value="RRM"/>
    <property type="match status" value="2"/>
</dbReference>
<feature type="region of interest" description="Disordered" evidence="3">
    <location>
        <begin position="1"/>
        <end position="56"/>
    </location>
</feature>
<feature type="domain" description="RRM" evidence="4">
    <location>
        <begin position="110"/>
        <end position="187"/>
    </location>
</feature>
<feature type="compositionally biased region" description="Low complexity" evidence="3">
    <location>
        <begin position="9"/>
        <end position="28"/>
    </location>
</feature>
<accession>A0ABD3L0S5</accession>
<dbReference type="GO" id="GO:0003723">
    <property type="term" value="F:RNA binding"/>
    <property type="evidence" value="ECO:0007669"/>
    <property type="project" value="UniProtKB-UniRule"/>
</dbReference>
<feature type="region of interest" description="Disordered" evidence="3">
    <location>
        <begin position="278"/>
        <end position="307"/>
    </location>
</feature>